<accession>A0ABX9QHN7</accession>
<evidence type="ECO:0008006" key="3">
    <source>
        <dbReference type="Google" id="ProtNLM"/>
    </source>
</evidence>
<comment type="caution">
    <text evidence="1">The sequence shown here is derived from an EMBL/GenBank/DDBJ whole genome shotgun (WGS) entry which is preliminary data.</text>
</comment>
<dbReference type="EMBL" id="RAWI01000149">
    <property type="protein sequence ID" value="RKI06496.1"/>
    <property type="molecule type" value="Genomic_DNA"/>
</dbReference>
<name>A0ABX9QHN7_9BACT</name>
<proteinExistence type="predicted"/>
<sequence length="307" mass="33814">MLSVLMLLGGGPARSEGASPPVTTFKFAWPVPSRVGITERIDSDREHASLKYDGVLTARKPGSGSELHFENLQQLEPAAHGTPDTKALLATFTKPDLVLSGTGALTDLAGLEPAFERAVTVLETDPRARETQRARWDSPLFQTVLRDRAELTWTAWVGTWNGVRLAPGQEQTKNVALRHPNGPLEQRSTLRHRGAVAETPGAVRLEWETALDGAPYRQVVARTRELRCSAALARNASDPCAAEVLESASSVTTVELITDPDTLRPFSVRTVHTEAFTVKGRPPIIQREQRTYDFDWNRKAKQRPGNR</sequence>
<gene>
    <name evidence="1" type="ORF">D7Y13_20090</name>
</gene>
<protein>
    <recommendedName>
        <fullName evidence="3">DUF2381 family protein</fullName>
    </recommendedName>
</protein>
<dbReference type="Proteomes" id="UP000278907">
    <property type="component" value="Unassembled WGS sequence"/>
</dbReference>
<evidence type="ECO:0000313" key="2">
    <source>
        <dbReference type="Proteomes" id="UP000278907"/>
    </source>
</evidence>
<evidence type="ECO:0000313" key="1">
    <source>
        <dbReference type="EMBL" id="RKI06496.1"/>
    </source>
</evidence>
<keyword evidence="2" id="KW-1185">Reference proteome</keyword>
<reference evidence="1 2" key="1">
    <citation type="submission" date="2018-09" db="EMBL/GenBank/DDBJ databases">
        <authorList>
            <person name="Livingstone P.G."/>
            <person name="Whitworth D.E."/>
        </authorList>
    </citation>
    <scope>NUCLEOTIDE SEQUENCE [LARGE SCALE GENOMIC DNA]</scope>
    <source>
        <strain evidence="1 2">CA031B</strain>
    </source>
</reference>
<organism evidence="1 2">
    <name type="scientific">Corallococcus praedator</name>
    <dbReference type="NCBI Taxonomy" id="2316724"/>
    <lineage>
        <taxon>Bacteria</taxon>
        <taxon>Pseudomonadati</taxon>
        <taxon>Myxococcota</taxon>
        <taxon>Myxococcia</taxon>
        <taxon>Myxococcales</taxon>
        <taxon>Cystobacterineae</taxon>
        <taxon>Myxococcaceae</taxon>
        <taxon>Corallococcus</taxon>
    </lineage>
</organism>